<evidence type="ECO:0000313" key="2">
    <source>
        <dbReference type="EMBL" id="CAJ36627.1"/>
    </source>
</evidence>
<reference evidence="2 3" key="1">
    <citation type="journal article" date="2006" name="Science">
        <title>Genome of rice cluster I archaea -- the key methane producers in the rice rhizosphere.</title>
        <authorList>
            <person name="Erkel C."/>
            <person name="Kube M."/>
            <person name="Reinhardt R."/>
            <person name="Liesack W."/>
        </authorList>
    </citation>
    <scope>NUCLEOTIDE SEQUENCE [LARGE SCALE GENOMIC DNA]</scope>
    <source>
        <strain evidence="3">DSM 22066 / NBRC 105507 / MRE50</strain>
    </source>
</reference>
<dbReference type="InterPro" id="IPR001279">
    <property type="entry name" value="Metallo-B-lactamas"/>
</dbReference>
<accession>Q0W4R6</accession>
<feature type="domain" description="Metallo-beta-lactamase" evidence="1">
    <location>
        <begin position="18"/>
        <end position="210"/>
    </location>
</feature>
<proteinExistence type="predicted"/>
<dbReference type="eggNOG" id="arCOG00500">
    <property type="taxonomic scope" value="Archaea"/>
</dbReference>
<protein>
    <submittedName>
        <fullName evidence="2">Metallo-beta-lactamase</fullName>
    </submittedName>
</protein>
<evidence type="ECO:0000313" key="3">
    <source>
        <dbReference type="Proteomes" id="UP000000663"/>
    </source>
</evidence>
<dbReference type="SUPFAM" id="SSF56281">
    <property type="entry name" value="Metallo-hydrolase/oxidoreductase"/>
    <property type="match status" value="1"/>
</dbReference>
<dbReference type="Proteomes" id="UP000000663">
    <property type="component" value="Chromosome"/>
</dbReference>
<dbReference type="InterPro" id="IPR036866">
    <property type="entry name" value="RibonucZ/Hydroxyglut_hydro"/>
</dbReference>
<sequence>MKVIFLGTNGWYDNETGNTVCVLIDAPEGYILLDAGNGIHKLDRYMTEDKPAYLFLSHFHLDHIGGLHTIVRLNFPRGLQIFGQEGTRKILGDVLRQPYSVPIDGMPFKVDIRELPEDLAAVPFLEDFRPLVHVSPCTGFRFRLGGKVITYCTDTGLCDNLIELGRDADILITECSALSGQQRSSWPHLAPEDAVVVSKKSGAKRVVLVHFNASLYPTAESRRQVQAFVGREADNVTISHDDMIIEL</sequence>
<dbReference type="Gene3D" id="3.60.15.10">
    <property type="entry name" value="Ribonuclease Z/Hydroxyacylglutathione hydrolase-like"/>
    <property type="match status" value="1"/>
</dbReference>
<dbReference type="PANTHER" id="PTHR46018:SF2">
    <property type="entry name" value="ZINC PHOSPHODIESTERASE ELAC PROTEIN 1"/>
    <property type="match status" value="1"/>
</dbReference>
<dbReference type="Pfam" id="PF12706">
    <property type="entry name" value="Lactamase_B_2"/>
    <property type="match status" value="1"/>
</dbReference>
<organism evidence="2 3">
    <name type="scientific">Methanocella arvoryzae (strain DSM 22066 / NBRC 105507 / MRE50)</name>
    <dbReference type="NCBI Taxonomy" id="351160"/>
    <lineage>
        <taxon>Archaea</taxon>
        <taxon>Methanobacteriati</taxon>
        <taxon>Methanobacteriota</taxon>
        <taxon>Stenosarchaea group</taxon>
        <taxon>Methanomicrobia</taxon>
        <taxon>Methanocellales</taxon>
        <taxon>Methanocellaceae</taxon>
        <taxon>Methanocella</taxon>
    </lineage>
</organism>
<dbReference type="AlphaFoldDB" id="Q0W4R6"/>
<dbReference type="GO" id="GO:0042781">
    <property type="term" value="F:3'-tRNA processing endoribonuclease activity"/>
    <property type="evidence" value="ECO:0007669"/>
    <property type="project" value="TreeGrafter"/>
</dbReference>
<dbReference type="CDD" id="cd16272">
    <property type="entry name" value="RNaseZ_MBL-fold"/>
    <property type="match status" value="1"/>
</dbReference>
<dbReference type="KEGG" id="rci:RCIX1340"/>
<dbReference type="SMART" id="SM00849">
    <property type="entry name" value="Lactamase_B"/>
    <property type="match status" value="1"/>
</dbReference>
<keyword evidence="3" id="KW-1185">Reference proteome</keyword>
<dbReference type="EMBL" id="AM114193">
    <property type="protein sequence ID" value="CAJ36627.1"/>
    <property type="molecule type" value="Genomic_DNA"/>
</dbReference>
<dbReference type="OrthoDB" id="73420at2157"/>
<dbReference type="PANTHER" id="PTHR46018">
    <property type="entry name" value="ZINC PHOSPHODIESTERASE ELAC PROTEIN 1"/>
    <property type="match status" value="1"/>
</dbReference>
<gene>
    <name evidence="2" type="ORF">RCIX1340</name>
</gene>
<evidence type="ECO:0000259" key="1">
    <source>
        <dbReference type="SMART" id="SM00849"/>
    </source>
</evidence>
<name>Q0W4R6_METAR</name>
<dbReference type="STRING" id="351160.RCIX1340"/>